<dbReference type="STRING" id="572546.Arcpr_0836"/>
<proteinExistence type="predicted"/>
<organism evidence="1 2">
    <name type="scientific">Archaeoglobus profundus (strain DSM 5631 / JCM 9629 / NBRC 100127 / Av18)</name>
    <dbReference type="NCBI Taxonomy" id="572546"/>
    <lineage>
        <taxon>Archaea</taxon>
        <taxon>Methanobacteriati</taxon>
        <taxon>Methanobacteriota</taxon>
        <taxon>Archaeoglobi</taxon>
        <taxon>Archaeoglobales</taxon>
        <taxon>Archaeoglobaceae</taxon>
        <taxon>Archaeoglobus</taxon>
    </lineage>
</organism>
<dbReference type="HOGENOM" id="CLU_3394427_0_0_2"/>
<keyword evidence="2" id="KW-1185">Reference proteome</keyword>
<reference evidence="1 2" key="1">
    <citation type="journal article" date="2010" name="Stand. Genomic Sci.">
        <title>Complete genome sequence of Archaeoglobus profundus type strain (AV18).</title>
        <authorList>
            <person name="von Jan M."/>
            <person name="Lapidus A."/>
            <person name="Del Rio T.G."/>
            <person name="Copeland A."/>
            <person name="Tice H."/>
            <person name="Cheng J.F."/>
            <person name="Lucas S."/>
            <person name="Chen F."/>
            <person name="Nolan M."/>
            <person name="Goodwin L."/>
            <person name="Han C."/>
            <person name="Pitluck S."/>
            <person name="Liolios K."/>
            <person name="Ivanova N."/>
            <person name="Mavromatis K."/>
            <person name="Ovchinnikova G."/>
            <person name="Chertkov O."/>
            <person name="Pati A."/>
            <person name="Chen A."/>
            <person name="Palaniappan K."/>
            <person name="Land M."/>
            <person name="Hauser L."/>
            <person name="Chang Y.J."/>
            <person name="Jeffries C.D."/>
            <person name="Saunders E."/>
            <person name="Brettin T."/>
            <person name="Detter J.C."/>
            <person name="Chain P."/>
            <person name="Eichinger K."/>
            <person name="Huber H."/>
            <person name="Spring S."/>
            <person name="Rohde M."/>
            <person name="Goker M."/>
            <person name="Wirth R."/>
            <person name="Woyke T."/>
            <person name="Bristow J."/>
            <person name="Eisen J.A."/>
            <person name="Markowitz V."/>
            <person name="Hugenholtz P."/>
            <person name="Kyrpides N.C."/>
            <person name="Klenk H.P."/>
        </authorList>
    </citation>
    <scope>NUCLEOTIDE SEQUENCE [LARGE SCALE GENOMIC DNA]</scope>
    <source>
        <strain evidence="2">DSM 5631 / JCM 9629 / NBRC 100127 / Av18</strain>
    </source>
</reference>
<dbReference type="Proteomes" id="UP000001901">
    <property type="component" value="Chromosome"/>
</dbReference>
<name>D2RHX4_ARCPA</name>
<evidence type="ECO:0000313" key="1">
    <source>
        <dbReference type="EMBL" id="ADB57899.1"/>
    </source>
</evidence>
<evidence type="ECO:0000313" key="2">
    <source>
        <dbReference type="Proteomes" id="UP000001901"/>
    </source>
</evidence>
<gene>
    <name evidence="1" type="ordered locus">Arcpr_0836</name>
</gene>
<dbReference type="KEGG" id="apo:Arcpr_0836"/>
<dbReference type="AlphaFoldDB" id="D2RHX4"/>
<dbReference type="EMBL" id="CP001857">
    <property type="protein sequence ID" value="ADB57899.1"/>
    <property type="molecule type" value="Genomic_DNA"/>
</dbReference>
<sequence>MVYRNLRDEFFKRYKVIMKIIPKEVDSDGRS</sequence>
<dbReference type="PaxDb" id="572546-Arcpr_0836"/>
<protein>
    <submittedName>
        <fullName evidence="1">Uncharacterized protein</fullName>
    </submittedName>
</protein>
<accession>D2RHX4</accession>